<keyword evidence="1" id="KW-1133">Transmembrane helix</keyword>
<dbReference type="EMBL" id="UINC01154728">
    <property type="protein sequence ID" value="SVD50172.1"/>
    <property type="molecule type" value="Genomic_DNA"/>
</dbReference>
<gene>
    <name evidence="2" type="ORF">METZ01_LOCUS403026</name>
</gene>
<protein>
    <submittedName>
        <fullName evidence="2">Uncharacterized protein</fullName>
    </submittedName>
</protein>
<accession>A0A382VUI8</accession>
<feature type="non-terminal residue" evidence="2">
    <location>
        <position position="48"/>
    </location>
</feature>
<evidence type="ECO:0000256" key="1">
    <source>
        <dbReference type="SAM" id="Phobius"/>
    </source>
</evidence>
<proteinExistence type="predicted"/>
<reference evidence="2" key="1">
    <citation type="submission" date="2018-05" db="EMBL/GenBank/DDBJ databases">
        <authorList>
            <person name="Lanie J.A."/>
            <person name="Ng W.-L."/>
            <person name="Kazmierczak K.M."/>
            <person name="Andrzejewski T.M."/>
            <person name="Davidsen T.M."/>
            <person name="Wayne K.J."/>
            <person name="Tettelin H."/>
            <person name="Glass J.I."/>
            <person name="Rusch D."/>
            <person name="Podicherti R."/>
            <person name="Tsui H.-C.T."/>
            <person name="Winkler M.E."/>
        </authorList>
    </citation>
    <scope>NUCLEOTIDE SEQUENCE</scope>
</reference>
<evidence type="ECO:0000313" key="2">
    <source>
        <dbReference type="EMBL" id="SVD50172.1"/>
    </source>
</evidence>
<dbReference type="AlphaFoldDB" id="A0A382VUI8"/>
<feature type="transmembrane region" description="Helical" evidence="1">
    <location>
        <begin position="23"/>
        <end position="44"/>
    </location>
</feature>
<organism evidence="2">
    <name type="scientific">marine metagenome</name>
    <dbReference type="NCBI Taxonomy" id="408172"/>
    <lineage>
        <taxon>unclassified sequences</taxon>
        <taxon>metagenomes</taxon>
        <taxon>ecological metagenomes</taxon>
    </lineage>
</organism>
<sequence>MPLAAFLIQIFYGKRLPRQGDWVSISAIGITLVLSIAMFVAMLLDYDP</sequence>
<keyword evidence="1" id="KW-0472">Membrane</keyword>
<keyword evidence="1" id="KW-0812">Transmembrane</keyword>
<name>A0A382VUI8_9ZZZZ</name>